<dbReference type="AlphaFoldDB" id="N9EYD0"/>
<protein>
    <submittedName>
        <fullName evidence="1">Uncharacterized protein</fullName>
    </submittedName>
</protein>
<dbReference type="HOGENOM" id="CLU_3415722_0_0_6"/>
<evidence type="ECO:0000313" key="2">
    <source>
        <dbReference type="EMBL" id="ENW00392.1"/>
    </source>
</evidence>
<reference evidence="1 3" key="1">
    <citation type="submission" date="2013-02" db="EMBL/GenBank/DDBJ databases">
        <title>The Genome Sequence of Acinetobacter bereziniae CIP 70.12.</title>
        <authorList>
            <consortium name="The Broad Institute Genome Sequencing Platform"/>
            <consortium name="The Broad Institute Genome Sequencing Center for Infectious Disease"/>
            <person name="Cerqueira G."/>
            <person name="Feldgarden M."/>
            <person name="Courvalin P."/>
            <person name="Perichon B."/>
            <person name="Grillot-Courvalin C."/>
            <person name="Clermont D."/>
            <person name="Rocha E."/>
            <person name="Yoon E.-J."/>
            <person name="Nemec A."/>
            <person name="Walker B."/>
            <person name="Young S.K."/>
            <person name="Zeng Q."/>
            <person name="Gargeya S."/>
            <person name="Fitzgerald M."/>
            <person name="Haas B."/>
            <person name="Abouelleil A."/>
            <person name="Alvarado L."/>
            <person name="Arachchi H.M."/>
            <person name="Berlin A.M."/>
            <person name="Chapman S.B."/>
            <person name="Dewar J."/>
            <person name="Goldberg J."/>
            <person name="Griggs A."/>
            <person name="Gujja S."/>
            <person name="Hansen M."/>
            <person name="Howarth C."/>
            <person name="Imamovic A."/>
            <person name="Larimer J."/>
            <person name="McCowan C."/>
            <person name="Murphy C."/>
            <person name="Neiman D."/>
            <person name="Pearson M."/>
            <person name="Priest M."/>
            <person name="Roberts A."/>
            <person name="Saif S."/>
            <person name="Shea T."/>
            <person name="Sisk P."/>
            <person name="Sykes S."/>
            <person name="Wortman J."/>
            <person name="Nusbaum C."/>
            <person name="Birren B."/>
        </authorList>
    </citation>
    <scope>NUCLEOTIDE SEQUENCE [LARGE SCALE GENOMIC DNA]</scope>
    <source>
        <strain evidence="1 3">CIP 70.12</strain>
    </source>
</reference>
<keyword evidence="3" id="KW-1185">Reference proteome</keyword>
<dbReference type="EMBL" id="APQG01000015">
    <property type="protein sequence ID" value="ENV99994.1"/>
    <property type="molecule type" value="Genomic_DNA"/>
</dbReference>
<evidence type="ECO:0000313" key="1">
    <source>
        <dbReference type="EMBL" id="ENV99994.1"/>
    </source>
</evidence>
<dbReference type="Proteomes" id="UP000013251">
    <property type="component" value="Unassembled WGS sequence"/>
</dbReference>
<dbReference type="EMBL" id="APQG01000014">
    <property type="protein sequence ID" value="ENW00392.1"/>
    <property type="molecule type" value="Genomic_DNA"/>
</dbReference>
<accession>N9EYD0</accession>
<evidence type="ECO:0000313" key="3">
    <source>
        <dbReference type="Proteomes" id="UP000013251"/>
    </source>
</evidence>
<sequence length="27" mass="2998">MKKTKILLLLSLTLLGTSCSKFQGEDE</sequence>
<comment type="caution">
    <text evidence="1">The sequence shown here is derived from an EMBL/GenBank/DDBJ whole genome shotgun (WGS) entry which is preliminary data.</text>
</comment>
<proteinExistence type="predicted"/>
<organism evidence="1 3">
    <name type="scientific">Acinetobacter bereziniae LMG 1003 = CIP 70.12</name>
    <dbReference type="NCBI Taxonomy" id="981324"/>
    <lineage>
        <taxon>Bacteria</taxon>
        <taxon>Pseudomonadati</taxon>
        <taxon>Pseudomonadota</taxon>
        <taxon>Gammaproteobacteria</taxon>
        <taxon>Moraxellales</taxon>
        <taxon>Moraxellaceae</taxon>
        <taxon>Acinetobacter</taxon>
    </lineage>
</organism>
<name>N9EYD0_ACIBZ</name>
<feature type="non-terminal residue" evidence="1">
    <location>
        <position position="27"/>
    </location>
</feature>
<gene>
    <name evidence="2" type="ORF">F938_00634</name>
    <name evidence="1" type="ORF">F938_00637</name>
</gene>
<dbReference type="PROSITE" id="PS51257">
    <property type="entry name" value="PROKAR_LIPOPROTEIN"/>
    <property type="match status" value="1"/>
</dbReference>